<dbReference type="Pfam" id="PF11443">
    <property type="entry name" value="DUF2828"/>
    <property type="match status" value="1"/>
</dbReference>
<reference evidence="4" key="1">
    <citation type="submission" date="2021-01" db="EMBL/GenBank/DDBJ databases">
        <authorList>
            <person name="Kaushik A."/>
        </authorList>
    </citation>
    <scope>NUCLEOTIDE SEQUENCE</scope>
    <source>
        <strain evidence="4">AG5</strain>
    </source>
</reference>
<feature type="region of interest" description="Disordered" evidence="1">
    <location>
        <begin position="296"/>
        <end position="336"/>
    </location>
</feature>
<dbReference type="PANTHER" id="PTHR31373">
    <property type="entry name" value="OS06G0652100 PROTEIN"/>
    <property type="match status" value="1"/>
</dbReference>
<feature type="region of interest" description="Disordered" evidence="1">
    <location>
        <begin position="907"/>
        <end position="1105"/>
    </location>
</feature>
<dbReference type="AlphaFoldDB" id="A0A8H3DV28"/>
<accession>A0A8H3DV28</accession>
<dbReference type="Pfam" id="PF25043">
    <property type="entry name" value="DUF7788"/>
    <property type="match status" value="1"/>
</dbReference>
<dbReference type="Pfam" id="PF04979">
    <property type="entry name" value="IPP-2"/>
    <property type="match status" value="1"/>
</dbReference>
<evidence type="ECO:0000256" key="1">
    <source>
        <dbReference type="SAM" id="MobiDB-lite"/>
    </source>
</evidence>
<name>A0A8H3DV28_9AGAM</name>
<feature type="compositionally biased region" description="Pro residues" evidence="1">
    <location>
        <begin position="930"/>
        <end position="948"/>
    </location>
</feature>
<dbReference type="Gene3D" id="3.40.50.410">
    <property type="entry name" value="von Willebrand factor, type A domain"/>
    <property type="match status" value="1"/>
</dbReference>
<evidence type="ECO:0000259" key="2">
    <source>
        <dbReference type="Pfam" id="PF11443"/>
    </source>
</evidence>
<dbReference type="EMBL" id="CAJNJQ010000989">
    <property type="protein sequence ID" value="CAE7113066.1"/>
    <property type="molecule type" value="Genomic_DNA"/>
</dbReference>
<feature type="domain" description="DUF7788" evidence="3">
    <location>
        <begin position="584"/>
        <end position="804"/>
    </location>
</feature>
<feature type="compositionally biased region" description="Acidic residues" evidence="1">
    <location>
        <begin position="1052"/>
        <end position="1069"/>
    </location>
</feature>
<evidence type="ECO:0000313" key="4">
    <source>
        <dbReference type="EMBL" id="CAE7113066.1"/>
    </source>
</evidence>
<evidence type="ECO:0000313" key="5">
    <source>
        <dbReference type="Proteomes" id="UP000663827"/>
    </source>
</evidence>
<proteinExistence type="predicted"/>
<feature type="compositionally biased region" description="Acidic residues" evidence="1">
    <location>
        <begin position="1011"/>
        <end position="1021"/>
    </location>
</feature>
<feature type="compositionally biased region" description="Low complexity" evidence="1">
    <location>
        <begin position="976"/>
        <end position="990"/>
    </location>
</feature>
<feature type="compositionally biased region" description="Polar residues" evidence="1">
    <location>
        <begin position="41"/>
        <end position="53"/>
    </location>
</feature>
<dbReference type="PANTHER" id="PTHR31373:SF27">
    <property type="entry name" value="TROVE DOMAIN-CONTAINING PROTEIN"/>
    <property type="match status" value="1"/>
</dbReference>
<dbReference type="InterPro" id="IPR036465">
    <property type="entry name" value="vWFA_dom_sf"/>
</dbReference>
<comment type="caution">
    <text evidence="4">The sequence shown here is derived from an EMBL/GenBank/DDBJ whole genome shotgun (WGS) entry which is preliminary data.</text>
</comment>
<dbReference type="InterPro" id="IPR011205">
    <property type="entry name" value="UCP015417_vWA"/>
</dbReference>
<feature type="region of interest" description="Disordered" evidence="1">
    <location>
        <begin position="41"/>
        <end position="61"/>
    </location>
</feature>
<evidence type="ECO:0000259" key="3">
    <source>
        <dbReference type="Pfam" id="PF25043"/>
    </source>
</evidence>
<feature type="domain" description="DUF2828" evidence="2">
    <location>
        <begin position="116"/>
        <end position="581"/>
    </location>
</feature>
<sequence length="1105" mass="121804">MIYHTRYVTARVNHFAMHSMIVGNLINTCRPMHAMTRPPSMSKSLFGPTTTAKPQGEPKSLARDVTIPEGAKILTPISQLLEQLLPVTSKPAPASGAAPENPFVSGMKEIQNRARTWNNAEAYESTTSATLDAFSGLNANSTSQEIHEKLAKSWEESPEVTLRIIWNMRSIHEGHSNKIGFYRAFGWLYKHHPRTAIENLHFVTERLCERKVKRKGKGPKGQEDEFEVIDAEGEVAEKVAKMPHGYYKDLLNIVVLAMRGELTNPALEKFESLNVPPLEHKKRTKQEWEGIKAAKKKENEELGAEEAKKRREAGSRQTVAAQAQKAKEERKGKRDADRALLKEKLENDKPFLALYAAVAQIFAEELAKDVALLKKIEVAPEQEAFDLKFEVSSAAKWAPTLDGAHDRPTNLATAIALVMYSQGKLDGFPLTITGDASLEQAQILRSFYRRWVVSPLRRFVDVTEIKMSSQQWQGINYKHVPSQCMKQNKANFFKHDEKRLTNYLADVAMGKSSISGATLLPHELLIEALKAAPKSTSGGKANSPEKAVQEEIQRRLEETNKKVIEAQWNSLIERMRESGALESSLGLVDVSGSMGSIDCPPRKTSGPIEPIFPAVSLGLVLATLAKPPFTNMFITFSATPELLTVPPGGLVDQAQYMVGTDWGMNTDYEAVFMKLILPAAVENKVKPEDMVKRLFVFSDMQFDESVSEGSGDGAWETTHDRVAKAFKEAGYEVPEIVYWNLQGDTTKPVLKDTPGTALITGFSANMMKLFMAGESLDDEAVEIGPDGEEVQKKKTDPLSVMEKALSKSCYAPLRVTRAQSTTIMATTSQSPPPLHSPTSAAVQPKPKGILKNAIPSPGLSNTRLTWDEENLALTEVQKDSLMKITEPKTPYVRYNAETDEIEGFSNIPSFNLDAHPNRSNSTEVSQLPPASIPPVPEDAPAPPIPPMPLSRKSSGASEPPPVSSRRTSFTTPHVPGRSGSASGSSSRSTSFQAGDRGEIRKLQGQHGERGEIEEDEMDEESAERHAAFVKARGRHYSNEAEAMKRAQQLIAQDEDEDDNDDDMHDDDEPDKSSFDDEVERNTEANVELTAGATRKPNGVASGSGQ</sequence>
<feature type="compositionally biased region" description="Basic and acidic residues" evidence="1">
    <location>
        <begin position="296"/>
        <end position="314"/>
    </location>
</feature>
<dbReference type="InterPro" id="IPR007062">
    <property type="entry name" value="PPI-2"/>
</dbReference>
<dbReference type="InterPro" id="IPR056690">
    <property type="entry name" value="DUF7788"/>
</dbReference>
<organism evidence="4 5">
    <name type="scientific">Rhizoctonia solani</name>
    <dbReference type="NCBI Taxonomy" id="456999"/>
    <lineage>
        <taxon>Eukaryota</taxon>
        <taxon>Fungi</taxon>
        <taxon>Dikarya</taxon>
        <taxon>Basidiomycota</taxon>
        <taxon>Agaricomycotina</taxon>
        <taxon>Agaricomycetes</taxon>
        <taxon>Cantharellales</taxon>
        <taxon>Ceratobasidiaceae</taxon>
        <taxon>Rhizoctonia</taxon>
    </lineage>
</organism>
<protein>
    <submittedName>
        <fullName evidence="4">Uncharacterized protein</fullName>
    </submittedName>
</protein>
<gene>
    <name evidence="4" type="ORF">RDB_LOCUS49913</name>
</gene>
<feature type="compositionally biased region" description="Basic and acidic residues" evidence="1">
    <location>
        <begin position="325"/>
        <end position="336"/>
    </location>
</feature>
<dbReference type="GO" id="GO:0009966">
    <property type="term" value="P:regulation of signal transduction"/>
    <property type="evidence" value="ECO:0007669"/>
    <property type="project" value="InterPro"/>
</dbReference>
<feature type="compositionally biased region" description="Basic and acidic residues" evidence="1">
    <location>
        <begin position="995"/>
        <end position="1010"/>
    </location>
</feature>
<dbReference type="GO" id="GO:0004864">
    <property type="term" value="F:protein phosphatase inhibitor activity"/>
    <property type="evidence" value="ECO:0007669"/>
    <property type="project" value="InterPro"/>
</dbReference>
<dbReference type="Proteomes" id="UP000663827">
    <property type="component" value="Unassembled WGS sequence"/>
</dbReference>
<dbReference type="InterPro" id="IPR058580">
    <property type="entry name" value="DUF2828"/>
</dbReference>
<feature type="compositionally biased region" description="Basic and acidic residues" evidence="1">
    <location>
        <begin position="1070"/>
        <end position="1082"/>
    </location>
</feature>